<gene>
    <name evidence="7" type="ORF">GDO54_018591</name>
</gene>
<dbReference type="PANTHER" id="PTHR21041">
    <property type="entry name" value="DENDRITIC CELL-SPECIFIC TRANSMEMBRANE PROTEIN"/>
    <property type="match status" value="1"/>
</dbReference>
<dbReference type="PANTHER" id="PTHR21041:SF17">
    <property type="entry name" value="E3 UBIQUITIN-PROTEIN LIGASE DCST1"/>
    <property type="match status" value="1"/>
</dbReference>
<dbReference type="Pfam" id="PF07782">
    <property type="entry name" value="DC_STAMP"/>
    <property type="match status" value="1"/>
</dbReference>
<feature type="non-terminal residue" evidence="7">
    <location>
        <position position="652"/>
    </location>
</feature>
<feature type="transmembrane region" description="Helical" evidence="5">
    <location>
        <begin position="553"/>
        <end position="577"/>
    </location>
</feature>
<keyword evidence="3 5" id="KW-1133">Transmembrane helix</keyword>
<dbReference type="EMBL" id="DYDO01004427">
    <property type="protein sequence ID" value="DBA13438.1"/>
    <property type="molecule type" value="Genomic_DNA"/>
</dbReference>
<dbReference type="InterPro" id="IPR012858">
    <property type="entry name" value="DC_STAMP-like"/>
</dbReference>
<reference evidence="7" key="1">
    <citation type="thesis" date="2020" institute="ProQuest LLC" country="789 East Eisenhower Parkway, Ann Arbor, MI, USA">
        <title>Comparative Genomics and Chromosome Evolution.</title>
        <authorList>
            <person name="Mudd A.B."/>
        </authorList>
    </citation>
    <scope>NUCLEOTIDE SEQUENCE</scope>
    <source>
        <strain evidence="7">1538</strain>
        <tissue evidence="7">Blood</tissue>
    </source>
</reference>
<dbReference type="Proteomes" id="UP001181693">
    <property type="component" value="Unassembled WGS sequence"/>
</dbReference>
<comment type="caution">
    <text evidence="7">The sequence shown here is derived from an EMBL/GenBank/DDBJ whole genome shotgun (WGS) entry which is preliminary data.</text>
</comment>
<dbReference type="InterPro" id="IPR051856">
    <property type="entry name" value="CSR-E3_Ligase_Protein"/>
</dbReference>
<evidence type="ECO:0000313" key="8">
    <source>
        <dbReference type="Proteomes" id="UP001181693"/>
    </source>
</evidence>
<feature type="transmembrane region" description="Helical" evidence="5">
    <location>
        <begin position="468"/>
        <end position="489"/>
    </location>
</feature>
<keyword evidence="8" id="KW-1185">Reference proteome</keyword>
<protein>
    <recommendedName>
        <fullName evidence="6">Dendritic cell-specific transmembrane protein-like domain-containing protein</fullName>
    </recommendedName>
</protein>
<keyword evidence="2 5" id="KW-0812">Transmembrane</keyword>
<evidence type="ECO:0000256" key="2">
    <source>
        <dbReference type="ARBA" id="ARBA00022692"/>
    </source>
</evidence>
<evidence type="ECO:0000313" key="7">
    <source>
        <dbReference type="EMBL" id="DBA13438.1"/>
    </source>
</evidence>
<proteinExistence type="predicted"/>
<feature type="transmembrane region" description="Helical" evidence="5">
    <location>
        <begin position="378"/>
        <end position="400"/>
    </location>
</feature>
<dbReference type="GO" id="GO:0016020">
    <property type="term" value="C:membrane"/>
    <property type="evidence" value="ECO:0007669"/>
    <property type="project" value="UniProtKB-SubCell"/>
</dbReference>
<evidence type="ECO:0000259" key="6">
    <source>
        <dbReference type="Pfam" id="PF07782"/>
    </source>
</evidence>
<comment type="subcellular location">
    <subcellularLocation>
        <location evidence="1">Membrane</location>
        <topology evidence="1">Multi-pass membrane protein</topology>
    </subcellularLocation>
</comment>
<feature type="transmembrane region" description="Helical" evidence="5">
    <location>
        <begin position="68"/>
        <end position="87"/>
    </location>
</feature>
<evidence type="ECO:0000256" key="4">
    <source>
        <dbReference type="ARBA" id="ARBA00023136"/>
    </source>
</evidence>
<feature type="domain" description="Dendritic cell-specific transmembrane protein-like" evidence="6">
    <location>
        <begin position="410"/>
        <end position="600"/>
    </location>
</feature>
<evidence type="ECO:0000256" key="5">
    <source>
        <dbReference type="SAM" id="Phobius"/>
    </source>
</evidence>
<dbReference type="AlphaFoldDB" id="A0AAV2ZJ39"/>
<evidence type="ECO:0000256" key="1">
    <source>
        <dbReference type="ARBA" id="ARBA00004141"/>
    </source>
</evidence>
<name>A0AAV2ZJ39_PYXAD</name>
<evidence type="ECO:0000256" key="3">
    <source>
        <dbReference type="ARBA" id="ARBA00022989"/>
    </source>
</evidence>
<keyword evidence="4 5" id="KW-0472">Membrane</keyword>
<organism evidence="7 8">
    <name type="scientific">Pyxicephalus adspersus</name>
    <name type="common">African bullfrog</name>
    <dbReference type="NCBI Taxonomy" id="30357"/>
    <lineage>
        <taxon>Eukaryota</taxon>
        <taxon>Metazoa</taxon>
        <taxon>Chordata</taxon>
        <taxon>Craniata</taxon>
        <taxon>Vertebrata</taxon>
        <taxon>Euteleostomi</taxon>
        <taxon>Amphibia</taxon>
        <taxon>Batrachia</taxon>
        <taxon>Anura</taxon>
        <taxon>Neobatrachia</taxon>
        <taxon>Ranoidea</taxon>
        <taxon>Pyxicephalidae</taxon>
        <taxon>Pyxicephalinae</taxon>
        <taxon>Pyxicephalus</taxon>
    </lineage>
</organism>
<accession>A0AAV2ZJ39</accession>
<sequence>MRKEKKRRRRDRDYVAITIEDDNIDGKRKLKKPKLPNTTIRRFVKYVFPRFFSTFLFSDSKQFALAKFFLGFGFGGLLGLTIYLMLIDTLKLPYLAKTIALYSTAGTFAAGWSFSSYFRCSTLIIIPNLLGKEGRAFLFILAMTAIYAGPGANLQHNLSEVPRSIGCTTELHINNTKLLWKVLITPMKSIIKNIIRSRGQAGNKVTNIKSSFGGMKEQVESTSGYDLQKEQELVQKKNAKSFLEKFDIKQLLRCDYVIDQGITKCYEWFEIKYDECLGKIVVPVVSHILCLPLKFSFICKIMNLLEGICQKYLPKDEGFGDVYQKTISTLKNFGSKLLGNLTMKKEKNVDAGSDIPKMSMKQKVLNIIEKKRAKMESLWTFLKSFLVGTFIFVFISALNYTKKYNMDMQYDNCYVTTYFRQIDAQRRKHDERFVLPMKKGETSKFIFPFSPMIHGPEMSALKSELLQCAFPIILLTLLIIVDRILFHILDVIRLHGNVTYVFQSHHKLEMEVGGNGILADLLRNIFGALNSSSNTMETTKMEKCLPNPIEMTFIDYLGCCAPVFGMICLSVLQVYLYRLRRVVASFFYPNREKSRVLFLYNGQLRVRRVYATFKRKEIMNKARISRKKLKTFMGTVYRHCKWLRKFIRRHCI</sequence>